<name>S0FKI7_RUMCE</name>
<keyword evidence="1" id="KW-0472">Membrane</keyword>
<dbReference type="PATRIC" id="fig|1195236.3.peg.2127"/>
<dbReference type="NCBIfam" id="NF041644">
    <property type="entry name" value="CBO0543_fam"/>
    <property type="match status" value="1"/>
</dbReference>
<keyword evidence="1" id="KW-0812">Transmembrane</keyword>
<reference evidence="2 3" key="1">
    <citation type="journal article" date="2013" name="Genome Announc.">
        <title>Draft Genome Sequence of the Cellulolytic, Mesophilic, Anaerobic Bacterium Clostridium termitidis Strain CT1112 (DSM 5398).</title>
        <authorList>
            <person name="Lal S."/>
            <person name="Ramachandran U."/>
            <person name="Zhang X."/>
            <person name="Munir R."/>
            <person name="Sparling R."/>
            <person name="Levin D.B."/>
        </authorList>
    </citation>
    <scope>NUCLEOTIDE SEQUENCE [LARGE SCALE GENOMIC DNA]</scope>
    <source>
        <strain evidence="2 3">CT1112</strain>
    </source>
</reference>
<evidence type="ECO:0000313" key="3">
    <source>
        <dbReference type="Proteomes" id="UP000014155"/>
    </source>
</evidence>
<feature type="transmembrane region" description="Helical" evidence="1">
    <location>
        <begin position="56"/>
        <end position="79"/>
    </location>
</feature>
<dbReference type="EMBL" id="AORV01000028">
    <property type="protein sequence ID" value="EMS72342.1"/>
    <property type="molecule type" value="Genomic_DNA"/>
</dbReference>
<sequence length="177" mass="21157">MTNTMADIKKELFQASLKNWLDYEFLTWRWFLKITIILIFLLIIGKLLDRKRGLEIIAFGFLISLISTLLDITGTYMVFWEYPYRVLPLEFSEIHDFVVIPVSFMLVYQYCRSWKSFFLVNGLLAAFSSFVMEPVFMLLAFYKPIIWHHIYSFPIFWVLPLICRLIIDRLKSVSRRG</sequence>
<dbReference type="eggNOG" id="ENOG5031GRN">
    <property type="taxonomic scope" value="Bacteria"/>
</dbReference>
<accession>S0FKI7</accession>
<protein>
    <submittedName>
        <fullName evidence="2">Uncharacterized protein</fullName>
    </submittedName>
</protein>
<organism evidence="2 3">
    <name type="scientific">Ruminiclostridium cellobioparum subsp. termitidis CT1112</name>
    <dbReference type="NCBI Taxonomy" id="1195236"/>
    <lineage>
        <taxon>Bacteria</taxon>
        <taxon>Bacillati</taxon>
        <taxon>Bacillota</taxon>
        <taxon>Clostridia</taxon>
        <taxon>Eubacteriales</taxon>
        <taxon>Oscillospiraceae</taxon>
        <taxon>Ruminiclostridium</taxon>
    </lineage>
</organism>
<dbReference type="Proteomes" id="UP000014155">
    <property type="component" value="Unassembled WGS sequence"/>
</dbReference>
<feature type="transmembrane region" description="Helical" evidence="1">
    <location>
        <begin position="26"/>
        <end position="44"/>
    </location>
</feature>
<dbReference type="STRING" id="1195236.CTER_1805"/>
<proteinExistence type="predicted"/>
<feature type="transmembrane region" description="Helical" evidence="1">
    <location>
        <begin position="118"/>
        <end position="142"/>
    </location>
</feature>
<dbReference type="RefSeq" id="WP_004625336.1">
    <property type="nucleotide sequence ID" value="NZ_AORV01000028.1"/>
</dbReference>
<evidence type="ECO:0000313" key="2">
    <source>
        <dbReference type="EMBL" id="EMS72342.1"/>
    </source>
</evidence>
<feature type="transmembrane region" description="Helical" evidence="1">
    <location>
        <begin position="148"/>
        <end position="167"/>
    </location>
</feature>
<keyword evidence="3" id="KW-1185">Reference proteome</keyword>
<dbReference type="AlphaFoldDB" id="S0FKI7"/>
<evidence type="ECO:0000256" key="1">
    <source>
        <dbReference type="SAM" id="Phobius"/>
    </source>
</evidence>
<gene>
    <name evidence="2" type="ORF">CTER_1805</name>
</gene>
<dbReference type="InterPro" id="IPR048147">
    <property type="entry name" value="CBO0543-like"/>
</dbReference>
<keyword evidence="1" id="KW-1133">Transmembrane helix</keyword>
<feature type="transmembrane region" description="Helical" evidence="1">
    <location>
        <begin position="94"/>
        <end position="111"/>
    </location>
</feature>
<comment type="caution">
    <text evidence="2">The sequence shown here is derived from an EMBL/GenBank/DDBJ whole genome shotgun (WGS) entry which is preliminary data.</text>
</comment>